<proteinExistence type="inferred from homology"/>
<evidence type="ECO:0000313" key="10">
    <source>
        <dbReference type="Proteomes" id="UP000005551"/>
    </source>
</evidence>
<evidence type="ECO:0000256" key="5">
    <source>
        <dbReference type="ARBA" id="ARBA00023237"/>
    </source>
</evidence>
<feature type="domain" description="SusD-like N-terminal" evidence="8">
    <location>
        <begin position="104"/>
        <end position="244"/>
    </location>
</feature>
<dbReference type="InterPro" id="IPR012944">
    <property type="entry name" value="SusD_RagB_dom"/>
</dbReference>
<dbReference type="SUPFAM" id="SSF48452">
    <property type="entry name" value="TPR-like"/>
    <property type="match status" value="1"/>
</dbReference>
<evidence type="ECO:0000256" key="4">
    <source>
        <dbReference type="ARBA" id="ARBA00023136"/>
    </source>
</evidence>
<dbReference type="InterPro" id="IPR011990">
    <property type="entry name" value="TPR-like_helical_dom_sf"/>
</dbReference>
<gene>
    <name evidence="9" type="ORF">A3SI_12774</name>
</gene>
<comment type="caution">
    <text evidence="9">The sequence shown here is derived from an EMBL/GenBank/DDBJ whole genome shotgun (WGS) entry which is preliminary data.</text>
</comment>
<dbReference type="Pfam" id="PF07980">
    <property type="entry name" value="SusD_RagB"/>
    <property type="match status" value="1"/>
</dbReference>
<evidence type="ECO:0000259" key="7">
    <source>
        <dbReference type="Pfam" id="PF07980"/>
    </source>
</evidence>
<protein>
    <submittedName>
        <fullName evidence="9">RagB/SusD domain protein</fullName>
    </submittedName>
</protein>
<keyword evidence="10" id="KW-1185">Reference proteome</keyword>
<dbReference type="PATRIC" id="fig|1189621.3.peg.2665"/>
<dbReference type="Pfam" id="PF14322">
    <property type="entry name" value="SusD-like_3"/>
    <property type="match status" value="1"/>
</dbReference>
<sequence>MKRTKFNSIGLSLLVATGLTIGACDVTDQTPVTLVPEEEAFADPARVLGNVLGVYDAAQRGFFLGAIQRGYPFGAASIQQGDMRAGDMYNDQLFYEITYIGAHTPATANNAEFWSSIYRLINRANVVLAGLDQALENGVITQEAFNGFRGEMLTIRAHAHFELLLHVSRPYSSNPQAMGIPYRDFAVNVVNLVDEAIQVDRGTVAGVYERVLEDLNEAEQLGGGPAPLRVSPAAAIALKSRVFLHKEEWASVIEEYEKLQGQFSLTPTPEVPFTSPRQNTESIFSYNNTPESNPGVNGALAAMYGNPQLGGRGLVKISPFSWNWDFWHPEDSRRSELTTQDAAGIYTAKYTGYIDRDDPAPMFRYAEVVLNAAEAHARLGNLNEALELLNSVRDRALPASVPSYTLAAVGGDAMGLLDHIWKERRIEFLAEGIRWYDIHRLSGRGDLDGIPPKAPSRAVTSIAFYDPNSEEFQNLGTDHALPFTSDSFLWPIPLQEVANNPVLAAQQNPGF</sequence>
<dbReference type="STRING" id="1189621.A3SI_12774"/>
<dbReference type="Proteomes" id="UP000005551">
    <property type="component" value="Unassembled WGS sequence"/>
</dbReference>
<feature type="domain" description="RagB/SusD" evidence="7">
    <location>
        <begin position="347"/>
        <end position="511"/>
    </location>
</feature>
<comment type="subcellular location">
    <subcellularLocation>
        <location evidence="1">Cell outer membrane</location>
    </subcellularLocation>
</comment>
<name>I5C1L4_9BACT</name>
<dbReference type="PROSITE" id="PS51257">
    <property type="entry name" value="PROKAR_LIPOPROTEIN"/>
    <property type="match status" value="1"/>
</dbReference>
<accession>I5C1L4</accession>
<keyword evidence="5" id="KW-0998">Cell outer membrane</keyword>
<evidence type="ECO:0000256" key="1">
    <source>
        <dbReference type="ARBA" id="ARBA00004442"/>
    </source>
</evidence>
<evidence type="ECO:0000256" key="3">
    <source>
        <dbReference type="ARBA" id="ARBA00022729"/>
    </source>
</evidence>
<dbReference type="AlphaFoldDB" id="I5C1L4"/>
<evidence type="ECO:0000256" key="6">
    <source>
        <dbReference type="SAM" id="SignalP"/>
    </source>
</evidence>
<keyword evidence="3 6" id="KW-0732">Signal</keyword>
<dbReference type="Gene3D" id="1.25.40.390">
    <property type="match status" value="1"/>
</dbReference>
<evidence type="ECO:0000313" key="9">
    <source>
        <dbReference type="EMBL" id="EIM75716.1"/>
    </source>
</evidence>
<organism evidence="9 10">
    <name type="scientific">Nitritalea halalkaliphila LW7</name>
    <dbReference type="NCBI Taxonomy" id="1189621"/>
    <lineage>
        <taxon>Bacteria</taxon>
        <taxon>Pseudomonadati</taxon>
        <taxon>Bacteroidota</taxon>
        <taxon>Cytophagia</taxon>
        <taxon>Cytophagales</taxon>
        <taxon>Cyclobacteriaceae</taxon>
        <taxon>Nitritalea</taxon>
    </lineage>
</organism>
<feature type="signal peptide" evidence="6">
    <location>
        <begin position="1"/>
        <end position="23"/>
    </location>
</feature>
<dbReference type="RefSeq" id="WP_009055696.1">
    <property type="nucleotide sequence ID" value="NZ_AJYA01000028.1"/>
</dbReference>
<dbReference type="EMBL" id="AJYA01000028">
    <property type="protein sequence ID" value="EIM75716.1"/>
    <property type="molecule type" value="Genomic_DNA"/>
</dbReference>
<evidence type="ECO:0000259" key="8">
    <source>
        <dbReference type="Pfam" id="PF14322"/>
    </source>
</evidence>
<keyword evidence="4" id="KW-0472">Membrane</keyword>
<reference evidence="9 10" key="1">
    <citation type="submission" date="2012-05" db="EMBL/GenBank/DDBJ databases">
        <title>Genome sequence of Nitritalea halalkaliphila LW7.</title>
        <authorList>
            <person name="Jangir P.K."/>
            <person name="Singh A."/>
            <person name="Shivaji S."/>
            <person name="Sharma R."/>
        </authorList>
    </citation>
    <scope>NUCLEOTIDE SEQUENCE [LARGE SCALE GENOMIC DNA]</scope>
    <source>
        <strain evidence="9 10">LW7</strain>
    </source>
</reference>
<evidence type="ECO:0000256" key="2">
    <source>
        <dbReference type="ARBA" id="ARBA00006275"/>
    </source>
</evidence>
<dbReference type="OrthoDB" id="9792139at2"/>
<dbReference type="InterPro" id="IPR033985">
    <property type="entry name" value="SusD-like_N"/>
</dbReference>
<feature type="chain" id="PRO_5003699866" evidence="6">
    <location>
        <begin position="24"/>
        <end position="511"/>
    </location>
</feature>
<comment type="similarity">
    <text evidence="2">Belongs to the SusD family.</text>
</comment>
<dbReference type="GO" id="GO:0009279">
    <property type="term" value="C:cell outer membrane"/>
    <property type="evidence" value="ECO:0007669"/>
    <property type="project" value="UniProtKB-SubCell"/>
</dbReference>